<evidence type="ECO:0000256" key="2">
    <source>
        <dbReference type="ARBA" id="ARBA00005615"/>
    </source>
</evidence>
<organism evidence="7 8">
    <name type="scientific">Drosophila arizonae</name>
    <name type="common">Fruit fly</name>
    <dbReference type="NCBI Taxonomy" id="7263"/>
    <lineage>
        <taxon>Eukaryota</taxon>
        <taxon>Metazoa</taxon>
        <taxon>Ecdysozoa</taxon>
        <taxon>Arthropoda</taxon>
        <taxon>Hexapoda</taxon>
        <taxon>Insecta</taxon>
        <taxon>Pterygota</taxon>
        <taxon>Neoptera</taxon>
        <taxon>Endopterygota</taxon>
        <taxon>Diptera</taxon>
        <taxon>Brachycera</taxon>
        <taxon>Muscomorpha</taxon>
        <taxon>Ephydroidea</taxon>
        <taxon>Drosophilidae</taxon>
        <taxon>Drosophila</taxon>
    </lineage>
</organism>
<reference evidence="8" key="3">
    <citation type="submission" date="2025-08" db="UniProtKB">
        <authorList>
            <consortium name="RefSeq"/>
        </authorList>
    </citation>
    <scope>IDENTIFICATION</scope>
    <source>
        <tissue evidence="8">Whole organism</tissue>
    </source>
</reference>
<feature type="compositionally biased region" description="Low complexity" evidence="6">
    <location>
        <begin position="827"/>
        <end position="845"/>
    </location>
</feature>
<feature type="compositionally biased region" description="Gly residues" evidence="6">
    <location>
        <begin position="773"/>
        <end position="785"/>
    </location>
</feature>
<sequence>MPNARKCNECGQTHVAGANGAVYCGGPLLRAVQMSNLYRDSKYFVDMTCRYSPERILADYQLFSSCKKNESSVKHLTNFVDNHFDQPGTELEYWCPPDYRCEPKFVEKINDPALKKFAMDLNRIWKQLGRTMKDCVRTSPAMYSLIYVPNPFIVPSGRFIEFYYWDTYWIVRGLLFSGMFQTARGMIDNLLYLVKQFKMVPGSNRVYYWGRSQPPLLVPMVKSYVEFTKDEQYAIQNLPALELEMETFLQEHSVQVEGRTMYQYRDKSTGPRPEAYREDEAVAASFNSAEEKEDAYSNIKAACESGQAFSSRWFISSSGNNVGTMANIKTNWIVPVELNCILFRNCKTLGEFFTLAGCADKAKQYRTTACGLIKAITAVLWNEERGVWLDYDIKNRKQRDYFAVTNLSPLWLHAYPIADTEKISKSVMCYIEENKLDCYPGGVPHTLSNTGQLWDYPNVYPPMMLMLIDGLNNLGTPEATDMACRWTQRWVLSNYEAYTKTNFMFEKYNCEESGLGVGSPDGQNHTGYGWTNGVLIELLVRYGCQLTSNSGNGDADADCNCGSDNMASALQDCPITSDAYLEKKAAADADEYAKMCGEQNMQYDESQMCCGAAMMVQDIASFATSETGQLPPSQQNPYDQRNGQQQPRPFADDVHCPCGPDDSANVANYDQSGNCGMCGSDGGDLQPGNRRYSAEPQCTSCYQDAQPPAAQSPPRSAPPAQQYASDQPCTECGQAARSGQGAQGGPCGQGGQGGQGAQGGQGGQQYAANQPCGQGGQGGQSGQYGGQSPRSGQGAQGNCGQSGQGGQAAQAGQGGPGGQGCQGQGGQSSQYGQSARSGQGAKANCGQGGQGAQGGQGGQQYSGNQPCAQGGQGGQGAQQYSGNQPCAQGGQGGQGGQQYPGNQPCAQGGQGGQGGQQYPGNQPCAQGGQGKQLKHNNVNDDDDDDDDDGDDDVDGAG</sequence>
<dbReference type="InterPro" id="IPR001661">
    <property type="entry name" value="Glyco_hydro_37"/>
</dbReference>
<comment type="similarity">
    <text evidence="2 5">Belongs to the glycosyl hydrolase 37 family.</text>
</comment>
<feature type="compositionally biased region" description="Gly residues" evidence="6">
    <location>
        <begin position="889"/>
        <end position="898"/>
    </location>
</feature>
<feature type="compositionally biased region" description="Gly residues" evidence="6">
    <location>
        <begin position="794"/>
        <end position="826"/>
    </location>
</feature>
<evidence type="ECO:0000256" key="3">
    <source>
        <dbReference type="ARBA" id="ARBA00012757"/>
    </source>
</evidence>
<dbReference type="InterPro" id="IPR012341">
    <property type="entry name" value="6hp_glycosidase-like_sf"/>
</dbReference>
<evidence type="ECO:0000256" key="4">
    <source>
        <dbReference type="ARBA" id="ARBA00019905"/>
    </source>
</evidence>
<proteinExistence type="inferred from homology"/>
<feature type="compositionally biased region" description="Gly residues" evidence="6">
    <location>
        <begin position="741"/>
        <end position="763"/>
    </location>
</feature>
<evidence type="ECO:0000313" key="8">
    <source>
        <dbReference type="RefSeq" id="XP_017864633.1"/>
    </source>
</evidence>
<feature type="compositionally biased region" description="Gly residues" evidence="6">
    <location>
        <begin position="846"/>
        <end position="860"/>
    </location>
</feature>
<feature type="region of interest" description="Disordered" evidence="6">
    <location>
        <begin position="703"/>
        <end position="957"/>
    </location>
</feature>
<feature type="compositionally biased region" description="Gly residues" evidence="6">
    <location>
        <begin position="908"/>
        <end position="917"/>
    </location>
</feature>
<dbReference type="SUPFAM" id="SSF48208">
    <property type="entry name" value="Six-hairpin glycosidases"/>
    <property type="match status" value="1"/>
</dbReference>
<reference evidence="7" key="2">
    <citation type="journal article" date="2016" name="G3 (Bethesda)">
        <title>Genome Evolution in Three Species of Cactophilic Drosophila.</title>
        <authorList>
            <person name="Sanchez-Flores A."/>
            <person name="Penazola F."/>
            <person name="Carpinteyro-Ponce J."/>
            <person name="Nazario-Yepiz N."/>
            <person name="Abreu-Goodger C."/>
            <person name="Machado C.A."/>
            <person name="Markow T.A."/>
        </authorList>
    </citation>
    <scope>NUCLEOTIDE SEQUENCE [LARGE SCALE GENOMIC DNA]</scope>
</reference>
<dbReference type="Gene3D" id="1.50.10.10">
    <property type="match status" value="1"/>
</dbReference>
<dbReference type="Pfam" id="PF01204">
    <property type="entry name" value="Trehalase"/>
    <property type="match status" value="1"/>
</dbReference>
<feature type="compositionally biased region" description="Acidic residues" evidence="6">
    <location>
        <begin position="939"/>
        <end position="957"/>
    </location>
</feature>
<dbReference type="RefSeq" id="XP_017864633.1">
    <property type="nucleotide sequence ID" value="XM_018009144.1"/>
</dbReference>
<dbReference type="PRINTS" id="PR00744">
    <property type="entry name" value="GLHYDRLASE37"/>
</dbReference>
<feature type="compositionally biased region" description="Low complexity" evidence="6">
    <location>
        <begin position="705"/>
        <end position="725"/>
    </location>
</feature>
<evidence type="ECO:0000256" key="1">
    <source>
        <dbReference type="ARBA" id="ARBA00001576"/>
    </source>
</evidence>
<comment type="catalytic activity">
    <reaction evidence="1 5">
        <text>alpha,alpha-trehalose + H2O = alpha-D-glucose + beta-D-glucose</text>
        <dbReference type="Rhea" id="RHEA:32675"/>
        <dbReference type="ChEBI" id="CHEBI:15377"/>
        <dbReference type="ChEBI" id="CHEBI:15903"/>
        <dbReference type="ChEBI" id="CHEBI:16551"/>
        <dbReference type="ChEBI" id="CHEBI:17925"/>
        <dbReference type="EC" id="3.2.1.28"/>
    </reaction>
</comment>
<feature type="compositionally biased region" description="Low complexity" evidence="6">
    <location>
        <begin position="877"/>
        <end position="888"/>
    </location>
</feature>
<dbReference type="InterPro" id="IPR008928">
    <property type="entry name" value="6-hairpin_glycosidase_sf"/>
</dbReference>
<evidence type="ECO:0000256" key="6">
    <source>
        <dbReference type="SAM" id="MobiDB-lite"/>
    </source>
</evidence>
<keyword evidence="5" id="KW-0378">Hydrolase</keyword>
<dbReference type="Proteomes" id="UP000694904">
    <property type="component" value="Chromosome 5"/>
</dbReference>
<dbReference type="EC" id="3.2.1.28" evidence="3 5"/>
<evidence type="ECO:0000313" key="7">
    <source>
        <dbReference type="Proteomes" id="UP000694904"/>
    </source>
</evidence>
<reference evidence="7" key="1">
    <citation type="journal article" date="1997" name="Nucleic Acids Res.">
        <title>tRNAscan-SE: a program for improved detection of transfer RNA genes in genomic sequence.</title>
        <authorList>
            <person name="Lowe T.M."/>
            <person name="Eddy S.R."/>
        </authorList>
    </citation>
    <scope>NUCLEOTIDE SEQUENCE [LARGE SCALE GENOMIC DNA]</scope>
</reference>
<dbReference type="PANTHER" id="PTHR23403:SF1">
    <property type="entry name" value="TREHALASE"/>
    <property type="match status" value="1"/>
</dbReference>
<evidence type="ECO:0000256" key="5">
    <source>
        <dbReference type="RuleBase" id="RU361180"/>
    </source>
</evidence>
<dbReference type="GeneID" id="108614928"/>
<protein>
    <recommendedName>
        <fullName evidence="4 5">Trehalase</fullName>
        <ecNumber evidence="3 5">3.2.1.28</ecNumber>
    </recommendedName>
    <alternativeName>
        <fullName evidence="5">Alpha-trehalose glucohydrolase</fullName>
    </alternativeName>
</protein>
<keyword evidence="7" id="KW-1185">Reference proteome</keyword>
<name>A0ABM1PBP7_DROAR</name>
<dbReference type="PANTHER" id="PTHR23403">
    <property type="entry name" value="TREHALASE"/>
    <property type="match status" value="1"/>
</dbReference>
<keyword evidence="5" id="KW-0326">Glycosidase</keyword>
<accession>A0ABM1PBP7</accession>
<gene>
    <name evidence="8" type="primary">LOC108614928</name>
</gene>
<feature type="compositionally biased region" description="Polar residues" evidence="6">
    <location>
        <begin position="626"/>
        <end position="647"/>
    </location>
</feature>
<feature type="region of interest" description="Disordered" evidence="6">
    <location>
        <begin position="626"/>
        <end position="656"/>
    </location>
</feature>